<dbReference type="Proteomes" id="UP001230986">
    <property type="component" value="Unassembled WGS sequence"/>
</dbReference>
<sequence length="159" mass="17475">MPQLEPEVQSLSIAIEHISGEAVDLSEHCANALHNEQTPDDRLGRLLSELLRGGVWMATITVLLGGGLYLMHYGAEPVNYHIFRGEPVMFCSPVGIVRGVLSGNRLGIIQLGLLFLMATPVLRVLVAFIFFIKQQDLIYSLLTGFVICGLLYSLLGAYF</sequence>
<feature type="transmembrane region" description="Helical" evidence="1">
    <location>
        <begin position="138"/>
        <end position="158"/>
    </location>
</feature>
<keyword evidence="1" id="KW-0812">Transmembrane</keyword>
<evidence type="ECO:0000313" key="2">
    <source>
        <dbReference type="EMBL" id="MDL5056123.1"/>
    </source>
</evidence>
<name>A0ABT7LVR0_9CYAN</name>
<gene>
    <name evidence="2" type="ORF">QQ055_01355</name>
</gene>
<reference evidence="2 3" key="1">
    <citation type="submission" date="2023-06" db="EMBL/GenBank/DDBJ databases">
        <title>Whole genome sequence of Oscillatoria calcuttensis NRMC-F 0142.</title>
        <authorList>
            <person name="Shakena Fathima T."/>
            <person name="Muralitharan G."/>
            <person name="Thajuddin N."/>
        </authorList>
    </citation>
    <scope>NUCLEOTIDE SEQUENCE [LARGE SCALE GENOMIC DNA]</scope>
    <source>
        <strain evidence="2 3">NRMC-F 0142</strain>
    </source>
</reference>
<organism evidence="2 3">
    <name type="scientific">Geitlerinema calcuttense NRMC-F 0142</name>
    <dbReference type="NCBI Taxonomy" id="2922238"/>
    <lineage>
        <taxon>Bacteria</taxon>
        <taxon>Bacillati</taxon>
        <taxon>Cyanobacteriota</taxon>
        <taxon>Cyanophyceae</taxon>
        <taxon>Geitlerinematales</taxon>
        <taxon>Geitlerinemataceae</taxon>
        <taxon>Geitlerinema</taxon>
    </lineage>
</organism>
<keyword evidence="1" id="KW-1133">Transmembrane helix</keyword>
<dbReference type="RefSeq" id="WP_283360180.1">
    <property type="nucleotide sequence ID" value="NZ_JASVEJ010000004.1"/>
</dbReference>
<dbReference type="InterPro" id="IPR012861">
    <property type="entry name" value="DUF1634"/>
</dbReference>
<dbReference type="Pfam" id="PF07843">
    <property type="entry name" value="DUF1634"/>
    <property type="match status" value="1"/>
</dbReference>
<proteinExistence type="predicted"/>
<evidence type="ECO:0000313" key="3">
    <source>
        <dbReference type="Proteomes" id="UP001230986"/>
    </source>
</evidence>
<protein>
    <submittedName>
        <fullName evidence="2">DUF1634 domain-containing protein</fullName>
    </submittedName>
</protein>
<keyword evidence="1" id="KW-0472">Membrane</keyword>
<comment type="caution">
    <text evidence="2">The sequence shown here is derived from an EMBL/GenBank/DDBJ whole genome shotgun (WGS) entry which is preliminary data.</text>
</comment>
<evidence type="ECO:0000256" key="1">
    <source>
        <dbReference type="SAM" id="Phobius"/>
    </source>
</evidence>
<dbReference type="EMBL" id="JASVEJ010000004">
    <property type="protein sequence ID" value="MDL5056123.1"/>
    <property type="molecule type" value="Genomic_DNA"/>
</dbReference>
<accession>A0ABT7LVR0</accession>
<feature type="transmembrane region" description="Helical" evidence="1">
    <location>
        <begin position="50"/>
        <end position="70"/>
    </location>
</feature>
<feature type="transmembrane region" description="Helical" evidence="1">
    <location>
        <begin position="113"/>
        <end position="132"/>
    </location>
</feature>
<keyword evidence="3" id="KW-1185">Reference proteome</keyword>